<sequence length="95" mass="10748">MGIGMQRDAEASKPLLGRVNRIVGQLQGVGRMIGENRECPEILHTISAVHSALRGLEAKLLEDHVRHCVTEASCEPKHLEQRLEELIQLYRRRLS</sequence>
<dbReference type="Proteomes" id="UP001476282">
    <property type="component" value="Unassembled WGS sequence"/>
</dbReference>
<proteinExistence type="inferred from homology"/>
<comment type="similarity">
    <text evidence="1">Belongs to the FrmR/RcnR family.</text>
</comment>
<dbReference type="InterPro" id="IPR003735">
    <property type="entry name" value="Metal_Tscrpt_repr"/>
</dbReference>
<dbReference type="CDD" id="cd10148">
    <property type="entry name" value="CsoR-like_DUF156"/>
    <property type="match status" value="1"/>
</dbReference>
<accession>A0ABP9UMZ3</accession>
<protein>
    <recommendedName>
        <fullName evidence="4">Copper-sensing transcriptional repressor CsoR</fullName>
    </recommendedName>
</protein>
<evidence type="ECO:0000256" key="1">
    <source>
        <dbReference type="ARBA" id="ARBA00005260"/>
    </source>
</evidence>
<dbReference type="Pfam" id="PF02583">
    <property type="entry name" value="Trns_repr_metal"/>
    <property type="match status" value="1"/>
</dbReference>
<organism evidence="2 3">
    <name type="scientific">Haloferula sargassicola</name>
    <dbReference type="NCBI Taxonomy" id="490096"/>
    <lineage>
        <taxon>Bacteria</taxon>
        <taxon>Pseudomonadati</taxon>
        <taxon>Verrucomicrobiota</taxon>
        <taxon>Verrucomicrobiia</taxon>
        <taxon>Verrucomicrobiales</taxon>
        <taxon>Verrucomicrobiaceae</taxon>
        <taxon>Haloferula</taxon>
    </lineage>
</organism>
<gene>
    <name evidence="2" type="ORF">Hsar01_00350</name>
</gene>
<dbReference type="PANTHER" id="PTHR33677">
    <property type="entry name" value="TRANSCRIPTIONAL REPRESSOR FRMR-RELATED"/>
    <property type="match status" value="1"/>
</dbReference>
<dbReference type="EMBL" id="BAABRI010000002">
    <property type="protein sequence ID" value="GAA5481143.1"/>
    <property type="molecule type" value="Genomic_DNA"/>
</dbReference>
<reference evidence="2 3" key="1">
    <citation type="submission" date="2024-02" db="EMBL/GenBank/DDBJ databases">
        <title>Haloferula sargassicola NBRC 104335.</title>
        <authorList>
            <person name="Ichikawa N."/>
            <person name="Katano-Makiyama Y."/>
            <person name="Hidaka K."/>
        </authorList>
    </citation>
    <scope>NUCLEOTIDE SEQUENCE [LARGE SCALE GENOMIC DNA]</scope>
    <source>
        <strain evidence="2 3">NBRC 104335</strain>
    </source>
</reference>
<comment type="caution">
    <text evidence="2">The sequence shown here is derived from an EMBL/GenBank/DDBJ whole genome shotgun (WGS) entry which is preliminary data.</text>
</comment>
<keyword evidence="3" id="KW-1185">Reference proteome</keyword>
<evidence type="ECO:0000313" key="2">
    <source>
        <dbReference type="EMBL" id="GAA5481143.1"/>
    </source>
</evidence>
<evidence type="ECO:0008006" key="4">
    <source>
        <dbReference type="Google" id="ProtNLM"/>
    </source>
</evidence>
<evidence type="ECO:0000313" key="3">
    <source>
        <dbReference type="Proteomes" id="UP001476282"/>
    </source>
</evidence>
<name>A0ABP9UMZ3_9BACT</name>
<dbReference type="InterPro" id="IPR038390">
    <property type="entry name" value="Metal_Tscrpt_repr_sf"/>
</dbReference>
<dbReference type="RefSeq" id="WP_353565300.1">
    <property type="nucleotide sequence ID" value="NZ_BAABRI010000002.1"/>
</dbReference>
<dbReference type="Gene3D" id="1.20.58.1000">
    <property type="entry name" value="Metal-sensitive repressor, helix protomer"/>
    <property type="match status" value="1"/>
</dbReference>